<reference evidence="3" key="1">
    <citation type="submission" date="2023-11" db="UniProtKB">
        <authorList>
            <consortium name="WormBaseParasite"/>
        </authorList>
    </citation>
    <scope>IDENTIFICATION</scope>
</reference>
<sequence length="170" mass="20308">MKLSIIGIICIFSLLISQEYGYTIDVNMSDLKQKQYVRAKLDSLNQYLQSRGINKQFTEDEFYKIIYDRLNNHIENEKGDVRIIEKDVPKRPVPNINDNQPIQKPIDNETSDEFHSISDIFFFNKPWVPLWIVNPLYYMTEKFMQIMAFLLEDDNIREVQMPTYYYDTSI</sequence>
<organism evidence="2 3">
    <name type="scientific">Schistosoma margrebowiei</name>
    <dbReference type="NCBI Taxonomy" id="48269"/>
    <lineage>
        <taxon>Eukaryota</taxon>
        <taxon>Metazoa</taxon>
        <taxon>Spiralia</taxon>
        <taxon>Lophotrochozoa</taxon>
        <taxon>Platyhelminthes</taxon>
        <taxon>Trematoda</taxon>
        <taxon>Digenea</taxon>
        <taxon>Strigeidida</taxon>
        <taxon>Schistosomatoidea</taxon>
        <taxon>Schistosomatidae</taxon>
        <taxon>Schistosoma</taxon>
    </lineage>
</organism>
<accession>A0AA84ZE35</accession>
<feature type="signal peptide" evidence="1">
    <location>
        <begin position="1"/>
        <end position="21"/>
    </location>
</feature>
<feature type="chain" id="PRO_5041681726" evidence="1">
    <location>
        <begin position="22"/>
        <end position="170"/>
    </location>
</feature>
<dbReference type="WBParaSite" id="SMRG1_27400.1">
    <property type="protein sequence ID" value="SMRG1_27400.1"/>
    <property type="gene ID" value="SMRG1_27400"/>
</dbReference>
<name>A0AA84ZE35_9TREM</name>
<keyword evidence="1" id="KW-0732">Signal</keyword>
<evidence type="ECO:0000313" key="2">
    <source>
        <dbReference type="Proteomes" id="UP000050790"/>
    </source>
</evidence>
<proteinExistence type="predicted"/>
<dbReference type="Proteomes" id="UP000050790">
    <property type="component" value="Unassembled WGS sequence"/>
</dbReference>
<protein>
    <submittedName>
        <fullName evidence="3">Uncharacterized protein</fullName>
    </submittedName>
</protein>
<dbReference type="AlphaFoldDB" id="A0AA84ZE35"/>
<evidence type="ECO:0000313" key="3">
    <source>
        <dbReference type="WBParaSite" id="SMRG1_27400.1"/>
    </source>
</evidence>
<evidence type="ECO:0000256" key="1">
    <source>
        <dbReference type="SAM" id="SignalP"/>
    </source>
</evidence>